<sequence>MNDSPAITIENNIYVNKNYYSYDLSKTDPGLLAPDYTHVWQYKYAPDKTRPLGIAADSIKKMSGKNSYDITEVNIDTKFNDLGKEQQAQVVGGYVDSQNRGDSSTSDMFSVVLKSGGLIPDVMREEEW</sequence>
<reference evidence="1 2" key="1">
    <citation type="submission" date="2023-01" db="EMBL/GenBank/DDBJ databases">
        <title>Novel species of the genus Asticcacaulis isolated from rivers.</title>
        <authorList>
            <person name="Lu H."/>
        </authorList>
    </citation>
    <scope>NUCLEOTIDE SEQUENCE [LARGE SCALE GENOMIC DNA]</scope>
    <source>
        <strain evidence="1 2">DXS10W</strain>
    </source>
</reference>
<gene>
    <name evidence="1" type="ORF">PQU94_09005</name>
</gene>
<keyword evidence="2" id="KW-1185">Reference proteome</keyword>
<dbReference type="RefSeq" id="WP_272741127.1">
    <property type="nucleotide sequence ID" value="NZ_JAQQKW010000004.1"/>
</dbReference>
<evidence type="ECO:0000313" key="1">
    <source>
        <dbReference type="EMBL" id="MDC7694418.1"/>
    </source>
</evidence>
<protein>
    <submittedName>
        <fullName evidence="1">Uncharacterized protein</fullName>
    </submittedName>
</protein>
<dbReference type="Proteomes" id="UP001216595">
    <property type="component" value="Unassembled WGS sequence"/>
</dbReference>
<accession>A0ABT5IE25</accession>
<comment type="caution">
    <text evidence="1">The sequence shown here is derived from an EMBL/GenBank/DDBJ whole genome shotgun (WGS) entry which is preliminary data.</text>
</comment>
<organism evidence="1 2">
    <name type="scientific">Asticcacaulis currens</name>
    <dbReference type="NCBI Taxonomy" id="2984210"/>
    <lineage>
        <taxon>Bacteria</taxon>
        <taxon>Pseudomonadati</taxon>
        <taxon>Pseudomonadota</taxon>
        <taxon>Alphaproteobacteria</taxon>
        <taxon>Caulobacterales</taxon>
        <taxon>Caulobacteraceae</taxon>
        <taxon>Asticcacaulis</taxon>
    </lineage>
</organism>
<evidence type="ECO:0000313" key="2">
    <source>
        <dbReference type="Proteomes" id="UP001216595"/>
    </source>
</evidence>
<proteinExistence type="predicted"/>
<name>A0ABT5IE25_9CAUL</name>
<dbReference type="EMBL" id="JAQQKW010000004">
    <property type="protein sequence ID" value="MDC7694418.1"/>
    <property type="molecule type" value="Genomic_DNA"/>
</dbReference>